<evidence type="ECO:0000313" key="2">
    <source>
        <dbReference type="Proteomes" id="UP000566995"/>
    </source>
</evidence>
<evidence type="ECO:0008006" key="3">
    <source>
        <dbReference type="Google" id="ProtNLM"/>
    </source>
</evidence>
<reference evidence="1 2" key="1">
    <citation type="submission" date="2020-08" db="EMBL/GenBank/DDBJ databases">
        <title>Functional genomics of gut bacteria from endangered species of beetles.</title>
        <authorList>
            <person name="Carlos-Shanley C."/>
        </authorList>
    </citation>
    <scope>NUCLEOTIDE SEQUENCE [LARGE SCALE GENOMIC DNA]</scope>
    <source>
        <strain evidence="1 2">S00179</strain>
    </source>
</reference>
<gene>
    <name evidence="1" type="ORF">HNP46_000185</name>
</gene>
<sequence length="79" mass="8811">MASDVEQLFLDVSLANARGKSEKGPAYTGECLNCEHPLPAPKRWCDKDCAKDWEDRENARLRNAGRPLVSSAMFGELDE</sequence>
<comment type="caution">
    <text evidence="1">The sequence shown here is derived from an EMBL/GenBank/DDBJ whole genome shotgun (WGS) entry which is preliminary data.</text>
</comment>
<name>A0A7W7KEJ6_PSENT</name>
<dbReference type="RefSeq" id="WP_184585642.1">
    <property type="nucleotide sequence ID" value="NZ_JACHLI010000001.1"/>
</dbReference>
<dbReference type="Proteomes" id="UP000566995">
    <property type="component" value="Unassembled WGS sequence"/>
</dbReference>
<organism evidence="1 2">
    <name type="scientific">Pseudomonas nitroreducens</name>
    <dbReference type="NCBI Taxonomy" id="46680"/>
    <lineage>
        <taxon>Bacteria</taxon>
        <taxon>Pseudomonadati</taxon>
        <taxon>Pseudomonadota</taxon>
        <taxon>Gammaproteobacteria</taxon>
        <taxon>Pseudomonadales</taxon>
        <taxon>Pseudomonadaceae</taxon>
        <taxon>Pseudomonas</taxon>
    </lineage>
</organism>
<protein>
    <recommendedName>
        <fullName evidence="3">DUF2116 family Zn-ribbon domain-containing protein</fullName>
    </recommendedName>
</protein>
<accession>A0A7W7KEJ6</accession>
<dbReference type="EMBL" id="JACHLI010000001">
    <property type="protein sequence ID" value="MBB4861374.1"/>
    <property type="molecule type" value="Genomic_DNA"/>
</dbReference>
<proteinExistence type="predicted"/>
<dbReference type="AlphaFoldDB" id="A0A7W7KEJ6"/>
<evidence type="ECO:0000313" key="1">
    <source>
        <dbReference type="EMBL" id="MBB4861374.1"/>
    </source>
</evidence>